<dbReference type="Proteomes" id="UP000184268">
    <property type="component" value="Unassembled WGS sequence"/>
</dbReference>
<sequence length="397" mass="44001">MSFTAKRRAYLQQPYLLLLTLLISGCKISDSNLVDQDTADTSQVLAYPLVATGQQHCSDIDGMTIECPGVEDHNYGQDSQFGGNDFELKDNGDGTVIDALTGLTWQQVPAAEGMSYQQAQEYVESLSLGGYDDWRLPSNKELFSISDFSHGWPYLDSEVFALAQEHGGKDEQFWTEEYVGNTMEGGSEAAFGINHSTGHIKAYPAAIEGPMAKRVRAVRGEVYGVNDFVDNGDGTVTDRATGLMWAQQDSGYGMDWQMALMFTKDSALAGHNDWRLPNIKELQSIVDYRYAPSASFGEDQGPAIDRRYFTITVLPSNTTLYPEDYPYFWSSTSAYFSPEDPAYAYAWYVAFGTAVNNEGEDLHGAGVVRFDTKYEGGPAAEGGERYYNFVRLVRNTP</sequence>
<name>A0A1M5NSI4_9GAMM</name>
<evidence type="ECO:0000313" key="2">
    <source>
        <dbReference type="EMBL" id="SHG92526.1"/>
    </source>
</evidence>
<reference evidence="2 3" key="1">
    <citation type="submission" date="2016-11" db="EMBL/GenBank/DDBJ databases">
        <authorList>
            <person name="Jaros S."/>
            <person name="Januszkiewicz K."/>
            <person name="Wedrychowicz H."/>
        </authorList>
    </citation>
    <scope>NUCLEOTIDE SEQUENCE [LARGE SCALE GENOMIC DNA]</scope>
    <source>
        <strain evidence="2 3">DSM 16917</strain>
    </source>
</reference>
<feature type="domain" description="Lcl C-terminal" evidence="1">
    <location>
        <begin position="94"/>
        <end position="219"/>
    </location>
</feature>
<dbReference type="InterPro" id="IPR011460">
    <property type="entry name" value="Lcl_C"/>
</dbReference>
<gene>
    <name evidence="2" type="ORF">SAMN02745129_1165</name>
</gene>
<dbReference type="AlphaFoldDB" id="A0A1M5NSI4"/>
<accession>A0A1M5NSI4</accession>
<proteinExistence type="predicted"/>
<dbReference type="PANTHER" id="PTHR35812">
    <property type="entry name" value="LIPOPROTEIN"/>
    <property type="match status" value="1"/>
</dbReference>
<dbReference type="PROSITE" id="PS51257">
    <property type="entry name" value="PROKAR_LIPOPROTEIN"/>
    <property type="match status" value="1"/>
</dbReference>
<dbReference type="OrthoDB" id="9793251at2"/>
<feature type="domain" description="Lcl C-terminal" evidence="1">
    <location>
        <begin position="234"/>
        <end position="360"/>
    </location>
</feature>
<dbReference type="PANTHER" id="PTHR35812:SF1">
    <property type="entry name" value="LIPOPROTEIN"/>
    <property type="match status" value="1"/>
</dbReference>
<dbReference type="Pfam" id="PF07603">
    <property type="entry name" value="Lcl_C"/>
    <property type="match status" value="2"/>
</dbReference>
<evidence type="ECO:0000259" key="1">
    <source>
        <dbReference type="Pfam" id="PF07603"/>
    </source>
</evidence>
<evidence type="ECO:0000313" key="3">
    <source>
        <dbReference type="Proteomes" id="UP000184268"/>
    </source>
</evidence>
<protein>
    <recommendedName>
        <fullName evidence="1">Lcl C-terminal domain-containing protein</fullName>
    </recommendedName>
</protein>
<keyword evidence="3" id="KW-1185">Reference proteome</keyword>
<dbReference type="STRING" id="299255.SAMN02745129_1165"/>
<dbReference type="RefSeq" id="WP_067658328.1">
    <property type="nucleotide sequence ID" value="NZ_FQXG01000001.1"/>
</dbReference>
<dbReference type="EMBL" id="FQXG01000001">
    <property type="protein sequence ID" value="SHG92526.1"/>
    <property type="molecule type" value="Genomic_DNA"/>
</dbReference>
<organism evidence="2 3">
    <name type="scientific">Ferrimonas marina</name>
    <dbReference type="NCBI Taxonomy" id="299255"/>
    <lineage>
        <taxon>Bacteria</taxon>
        <taxon>Pseudomonadati</taxon>
        <taxon>Pseudomonadota</taxon>
        <taxon>Gammaproteobacteria</taxon>
        <taxon>Alteromonadales</taxon>
        <taxon>Ferrimonadaceae</taxon>
        <taxon>Ferrimonas</taxon>
    </lineage>
</organism>